<dbReference type="PANTHER" id="PTHR30086:SF20">
    <property type="entry name" value="ARGININE EXPORTER PROTEIN ARGO-RELATED"/>
    <property type="match status" value="1"/>
</dbReference>
<proteinExistence type="predicted"/>
<dbReference type="Pfam" id="PF01810">
    <property type="entry name" value="LysE"/>
    <property type="match status" value="1"/>
</dbReference>
<dbReference type="GO" id="GO:0005886">
    <property type="term" value="C:plasma membrane"/>
    <property type="evidence" value="ECO:0007669"/>
    <property type="project" value="UniProtKB-SubCell"/>
</dbReference>
<dbReference type="InterPro" id="IPR001123">
    <property type="entry name" value="LeuE-type"/>
</dbReference>
<evidence type="ECO:0000313" key="7">
    <source>
        <dbReference type="EMBL" id="VHN99583.1"/>
    </source>
</evidence>
<dbReference type="AlphaFoldDB" id="A0A486XII5"/>
<keyword evidence="5 6" id="KW-0472">Membrane</keyword>
<evidence type="ECO:0000256" key="5">
    <source>
        <dbReference type="ARBA" id="ARBA00023136"/>
    </source>
</evidence>
<gene>
    <name evidence="7" type="ORF">BAL341_008</name>
</gene>
<evidence type="ECO:0000256" key="4">
    <source>
        <dbReference type="ARBA" id="ARBA00022989"/>
    </source>
</evidence>
<keyword evidence="2" id="KW-1003">Cell membrane</keyword>
<feature type="transmembrane region" description="Helical" evidence="6">
    <location>
        <begin position="126"/>
        <end position="147"/>
    </location>
</feature>
<feature type="transmembrane region" description="Helical" evidence="6">
    <location>
        <begin position="21"/>
        <end position="42"/>
    </location>
</feature>
<accession>A0A486XII5</accession>
<sequence>MAYIVAQTAKNGRRAGFYAMFGIWSGAFVHVVFSVIGLSAILATSATAFTIVKWIGAAYLIWLGIQALRSNGSSLNADTPTSKLSDLAIFRQGILVSVLNPKVAIFFLAFLPQFAVIGSGPESAQLLLHGMLIIFVAAFIEVPIVLIGSKLRNVINNSPSIGKWMDRTLGTLFIGLGVKLALSERG</sequence>
<name>A0A486XII5_9GAMM</name>
<comment type="subcellular location">
    <subcellularLocation>
        <location evidence="1">Cell membrane</location>
        <topology evidence="1">Multi-pass membrane protein</topology>
    </subcellularLocation>
</comment>
<protein>
    <submittedName>
        <fullName evidence="7">Lysine exporter protein (LYSE/YGGA)</fullName>
    </submittedName>
</protein>
<dbReference type="EMBL" id="CAAJGR010000046">
    <property type="protein sequence ID" value="VHN99583.1"/>
    <property type="molecule type" value="Genomic_DNA"/>
</dbReference>
<evidence type="ECO:0000256" key="6">
    <source>
        <dbReference type="SAM" id="Phobius"/>
    </source>
</evidence>
<evidence type="ECO:0000256" key="2">
    <source>
        <dbReference type="ARBA" id="ARBA00022475"/>
    </source>
</evidence>
<dbReference type="GO" id="GO:0015171">
    <property type="term" value="F:amino acid transmembrane transporter activity"/>
    <property type="evidence" value="ECO:0007669"/>
    <property type="project" value="TreeGrafter"/>
</dbReference>
<dbReference type="PANTHER" id="PTHR30086">
    <property type="entry name" value="ARGININE EXPORTER PROTEIN ARGO"/>
    <property type="match status" value="1"/>
</dbReference>
<organism evidence="7">
    <name type="scientific">Rheinheimera sp. BAL341</name>
    <dbReference type="NCBI Taxonomy" id="1708203"/>
    <lineage>
        <taxon>Bacteria</taxon>
        <taxon>Pseudomonadati</taxon>
        <taxon>Pseudomonadota</taxon>
        <taxon>Gammaproteobacteria</taxon>
        <taxon>Chromatiales</taxon>
        <taxon>Chromatiaceae</taxon>
        <taxon>Rheinheimera</taxon>
    </lineage>
</organism>
<dbReference type="PIRSF" id="PIRSF006324">
    <property type="entry name" value="LeuE"/>
    <property type="match status" value="1"/>
</dbReference>
<evidence type="ECO:0000256" key="3">
    <source>
        <dbReference type="ARBA" id="ARBA00022692"/>
    </source>
</evidence>
<evidence type="ECO:0000256" key="1">
    <source>
        <dbReference type="ARBA" id="ARBA00004651"/>
    </source>
</evidence>
<keyword evidence="3 6" id="KW-0812">Transmembrane</keyword>
<feature type="transmembrane region" description="Helical" evidence="6">
    <location>
        <begin position="48"/>
        <end position="68"/>
    </location>
</feature>
<reference evidence="7" key="1">
    <citation type="submission" date="2019-04" db="EMBL/GenBank/DDBJ databases">
        <authorList>
            <person name="Brambilla D."/>
        </authorList>
    </citation>
    <scope>NUCLEOTIDE SEQUENCE</scope>
    <source>
        <strain evidence="7">BAL1</strain>
    </source>
</reference>
<keyword evidence="4 6" id="KW-1133">Transmembrane helix</keyword>
<feature type="transmembrane region" description="Helical" evidence="6">
    <location>
        <begin position="89"/>
        <end position="114"/>
    </location>
</feature>